<protein>
    <submittedName>
        <fullName evidence="1">Uncharacterized protein</fullName>
    </submittedName>
</protein>
<gene>
    <name evidence="1" type="ORF">TIS948_LOCUS30729</name>
    <name evidence="2" type="ORF">UJA718_LOCUS16205</name>
</gene>
<comment type="caution">
    <text evidence="1">The sequence shown here is derived from an EMBL/GenBank/DDBJ whole genome shotgun (WGS) entry which is preliminary data.</text>
</comment>
<name>A0A818CZB4_9BILA</name>
<evidence type="ECO:0000313" key="2">
    <source>
        <dbReference type="EMBL" id="CAF4357389.1"/>
    </source>
</evidence>
<keyword evidence="4" id="KW-1185">Reference proteome</keyword>
<dbReference type="Proteomes" id="UP000663825">
    <property type="component" value="Unassembled WGS sequence"/>
</dbReference>
<evidence type="ECO:0000313" key="1">
    <source>
        <dbReference type="EMBL" id="CAF3435639.1"/>
    </source>
</evidence>
<dbReference type="OrthoDB" id="9971447at2759"/>
<accession>A0A818CZB4</accession>
<evidence type="ECO:0000313" key="3">
    <source>
        <dbReference type="Proteomes" id="UP000663825"/>
    </source>
</evidence>
<dbReference type="Proteomes" id="UP000663873">
    <property type="component" value="Unassembled WGS sequence"/>
</dbReference>
<sequence length="599" mass="68808">MATLRADADVLKCSANINFHERQLSTLSNNALATWGTEHSGDLDYRVELARRIACTFNNAEQLIIFDDITIQILSLRSDSFANFRGFDRSLLPALWLSTGFRLGGRILVYAPPNSVELHAYLKLKYLIEQHLQRVIRIEILYEHLNGNLIELIQLFQDKPEQYKTLCEEFAQQTSKALYPKYHIDMLKRNMEIITKDVQQSFVFPYDMTELHRSELQKYSDRLSLPDISNNDKARHHFFLKSKGFADLPRLIAVSVDGSLINTYEEYTNVIKRPNIYETVNSPRNIEIFAQAIIEAINQLKHRFNLSAFVKLSSSGAGGWSSMSPSVHSIIYDLEKDQQERLVYLQQYIRATITDELLPEMAVVEELIEPEKRPGDIDADYTVCGFVLSGTFFPTSINLCGTENGAYIEQWTSSLPTGMHDSLASWSKMFRIYSQMVDLEATEFGYRNGIYAGDLFITKDAQLKQRDWNIRRGGRSSPETLIIFGMPNYETKVTLHMRDLGLDGKMNNLELFQTYTHICAQLSKDYGIYTFSSPFGYFGKSSDHGDTLKFQLLIHPKFLVQLDENGEKNHLNRRQHRKKVIELVKSTAMKILPSGLVEY</sequence>
<proteinExistence type="predicted"/>
<dbReference type="AlphaFoldDB" id="A0A818CZB4"/>
<dbReference type="EMBL" id="CAJOBP010002486">
    <property type="protein sequence ID" value="CAF4357389.1"/>
    <property type="molecule type" value="Genomic_DNA"/>
</dbReference>
<dbReference type="EMBL" id="CAJNXB010005663">
    <property type="protein sequence ID" value="CAF3435639.1"/>
    <property type="molecule type" value="Genomic_DNA"/>
</dbReference>
<reference evidence="1" key="1">
    <citation type="submission" date="2021-02" db="EMBL/GenBank/DDBJ databases">
        <authorList>
            <person name="Nowell W R."/>
        </authorList>
    </citation>
    <scope>NUCLEOTIDE SEQUENCE</scope>
</reference>
<organism evidence="1 3">
    <name type="scientific">Rotaria socialis</name>
    <dbReference type="NCBI Taxonomy" id="392032"/>
    <lineage>
        <taxon>Eukaryota</taxon>
        <taxon>Metazoa</taxon>
        <taxon>Spiralia</taxon>
        <taxon>Gnathifera</taxon>
        <taxon>Rotifera</taxon>
        <taxon>Eurotatoria</taxon>
        <taxon>Bdelloidea</taxon>
        <taxon>Philodinida</taxon>
        <taxon>Philodinidae</taxon>
        <taxon>Rotaria</taxon>
    </lineage>
</organism>
<evidence type="ECO:0000313" key="4">
    <source>
        <dbReference type="Proteomes" id="UP000663873"/>
    </source>
</evidence>